<proteinExistence type="predicted"/>
<dbReference type="InterPro" id="IPR019775">
    <property type="entry name" value="WD40_repeat_CS"/>
</dbReference>
<keyword evidence="6" id="KW-1185">Reference proteome</keyword>
<accession>A0A7Z2NWJ7</accession>
<dbReference type="Gene3D" id="1.25.40.10">
    <property type="entry name" value="Tetratricopeptide repeat domain"/>
    <property type="match status" value="1"/>
</dbReference>
<sequence length="625" mass="67166">MTSHFVGARASLVAVAALVSPVAAMGQGDAGQSAGNLYEKNANFSATFHRGDAEAGLPHDLVPGTKKYAIARKDGTIDIVDYAVPDTQSRVKVIPDPLPSVSGPIQALGALPNGDSLIVAANNGRGGTGYVARIDLNTSAPVYSFALPEQMSVNAINNSRDGRLIAVTGYSFERRAVIKDGVASEEVTNNVLSCRLFIFDALTGRQLFALEPMCPHIGVFSHDSTQLIVAGAEKPNRGIIQFWNAGTGKRTRTLTLPTTGPLHVARLNPDGQTLAVVKSTDGSPAVVRAADGVELFALRGHKSAVPSIRYNADGSRLLTGGQDFEARLWDARTGALLATLPHGSYRERKPTDYVAADFLSPLSAQDWDQGPNPIITRSSHDDIWLWEDGNRHRQRIAAKFAEDLRLAEQGNMGAMRRVTNAYTYGDGIKKDLLKARYWNVKLAEAGVFTYQATLAVDLIRAATIRQDCAAAGELYAKMREAFKGREASQAPEDVLDSSSLGLVKGSAFYGVGDPASFEGMPSQVRADLLGAQMVDALTKKEYQRFLAHFCAFEFLGHSNQLPPQARNELIYQRAVALRAENKPVPALDALNTYLANAGRDGANYGEALMMLTPLQAEAARASAPQ</sequence>
<dbReference type="SMART" id="SM00320">
    <property type="entry name" value="WD40"/>
    <property type="match status" value="2"/>
</dbReference>
<dbReference type="PROSITE" id="PS00678">
    <property type="entry name" value="WD_REPEATS_1"/>
    <property type="match status" value="1"/>
</dbReference>
<gene>
    <name evidence="5" type="ORF">GVO57_10355</name>
</gene>
<dbReference type="PROSITE" id="PS50294">
    <property type="entry name" value="WD_REPEATS_REGION"/>
    <property type="match status" value="1"/>
</dbReference>
<dbReference type="KEGG" id="schy:GVO57_10355"/>
<evidence type="ECO:0008006" key="7">
    <source>
        <dbReference type="Google" id="ProtNLM"/>
    </source>
</evidence>
<dbReference type="EMBL" id="CP047895">
    <property type="protein sequence ID" value="QHL91146.1"/>
    <property type="molecule type" value="Genomic_DNA"/>
</dbReference>
<dbReference type="PROSITE" id="PS50082">
    <property type="entry name" value="WD_REPEATS_2"/>
    <property type="match status" value="1"/>
</dbReference>
<keyword evidence="1 3" id="KW-0853">WD repeat</keyword>
<feature type="chain" id="PRO_5030796768" description="WD40 repeat domain-containing protein" evidence="4">
    <location>
        <begin position="26"/>
        <end position="625"/>
    </location>
</feature>
<evidence type="ECO:0000256" key="3">
    <source>
        <dbReference type="PROSITE-ProRule" id="PRU00221"/>
    </source>
</evidence>
<evidence type="ECO:0000256" key="1">
    <source>
        <dbReference type="ARBA" id="ARBA00022574"/>
    </source>
</evidence>
<reference evidence="5 6" key="1">
    <citation type="submission" date="2020-01" db="EMBL/GenBank/DDBJ databases">
        <title>Sphingomonas sp. C33 whole genome sequece.</title>
        <authorList>
            <person name="Park C."/>
        </authorList>
    </citation>
    <scope>NUCLEOTIDE SEQUENCE [LARGE SCALE GENOMIC DNA]</scope>
    <source>
        <strain evidence="5 6">C33</strain>
    </source>
</reference>
<dbReference type="PANTHER" id="PTHR19879">
    <property type="entry name" value="TRANSCRIPTION INITIATION FACTOR TFIID"/>
    <property type="match status" value="1"/>
</dbReference>
<protein>
    <recommendedName>
        <fullName evidence="7">WD40 repeat domain-containing protein</fullName>
    </recommendedName>
</protein>
<feature type="signal peptide" evidence="4">
    <location>
        <begin position="1"/>
        <end position="25"/>
    </location>
</feature>
<dbReference type="Gene3D" id="2.130.10.10">
    <property type="entry name" value="YVTN repeat-like/Quinoprotein amine dehydrogenase"/>
    <property type="match status" value="2"/>
</dbReference>
<evidence type="ECO:0000256" key="4">
    <source>
        <dbReference type="SAM" id="SignalP"/>
    </source>
</evidence>
<evidence type="ECO:0000256" key="2">
    <source>
        <dbReference type="ARBA" id="ARBA00022737"/>
    </source>
</evidence>
<keyword evidence="4" id="KW-0732">Signal</keyword>
<feature type="repeat" description="WD" evidence="3">
    <location>
        <begin position="298"/>
        <end position="339"/>
    </location>
</feature>
<dbReference type="InterPro" id="IPR011990">
    <property type="entry name" value="TPR-like_helical_dom_sf"/>
</dbReference>
<evidence type="ECO:0000313" key="6">
    <source>
        <dbReference type="Proteomes" id="UP000464468"/>
    </source>
</evidence>
<dbReference type="InterPro" id="IPR011047">
    <property type="entry name" value="Quinoprotein_ADH-like_sf"/>
</dbReference>
<dbReference type="AlphaFoldDB" id="A0A7Z2NWJ7"/>
<dbReference type="RefSeq" id="WP_160593076.1">
    <property type="nucleotide sequence ID" value="NZ_CP047895.1"/>
</dbReference>
<dbReference type="InterPro" id="IPR015943">
    <property type="entry name" value="WD40/YVTN_repeat-like_dom_sf"/>
</dbReference>
<organism evidence="5 6">
    <name type="scientific">Sphingomonas changnyeongensis</name>
    <dbReference type="NCBI Taxonomy" id="2698679"/>
    <lineage>
        <taxon>Bacteria</taxon>
        <taxon>Pseudomonadati</taxon>
        <taxon>Pseudomonadota</taxon>
        <taxon>Alphaproteobacteria</taxon>
        <taxon>Sphingomonadales</taxon>
        <taxon>Sphingomonadaceae</taxon>
        <taxon>Sphingomonas</taxon>
    </lineage>
</organism>
<keyword evidence="2" id="KW-0677">Repeat</keyword>
<dbReference type="PANTHER" id="PTHR19879:SF9">
    <property type="entry name" value="TRANSCRIPTION INITIATION FACTOR TFIID SUBUNIT 5"/>
    <property type="match status" value="1"/>
</dbReference>
<evidence type="ECO:0000313" key="5">
    <source>
        <dbReference type="EMBL" id="QHL91146.1"/>
    </source>
</evidence>
<dbReference type="Pfam" id="PF00400">
    <property type="entry name" value="WD40"/>
    <property type="match status" value="1"/>
</dbReference>
<dbReference type="Proteomes" id="UP000464468">
    <property type="component" value="Chromosome"/>
</dbReference>
<name>A0A7Z2NWJ7_9SPHN</name>
<dbReference type="SUPFAM" id="SSF81901">
    <property type="entry name" value="HCP-like"/>
    <property type="match status" value="1"/>
</dbReference>
<dbReference type="SUPFAM" id="SSF50998">
    <property type="entry name" value="Quinoprotein alcohol dehydrogenase-like"/>
    <property type="match status" value="1"/>
</dbReference>
<dbReference type="InterPro" id="IPR001680">
    <property type="entry name" value="WD40_rpt"/>
</dbReference>